<evidence type="ECO:0000256" key="3">
    <source>
        <dbReference type="ARBA" id="ARBA00022741"/>
    </source>
</evidence>
<dbReference type="EMBL" id="JADGMS010000001">
    <property type="protein sequence ID" value="KAF9689599.1"/>
    <property type="molecule type" value="Genomic_DNA"/>
</dbReference>
<dbReference type="Pfam" id="PF23598">
    <property type="entry name" value="LRR_14"/>
    <property type="match status" value="2"/>
</dbReference>
<dbReference type="FunFam" id="1.10.10.10:FF:000322">
    <property type="entry name" value="Probable disease resistance protein At1g63360"/>
    <property type="match status" value="2"/>
</dbReference>
<evidence type="ECO:0000313" key="9">
    <source>
        <dbReference type="EMBL" id="KAF9689599.1"/>
    </source>
</evidence>
<dbReference type="PANTHER" id="PTHR23155">
    <property type="entry name" value="DISEASE RESISTANCE PROTEIN RP"/>
    <property type="match status" value="1"/>
</dbReference>
<organism evidence="9 10">
    <name type="scientific">Salix dunnii</name>
    <dbReference type="NCBI Taxonomy" id="1413687"/>
    <lineage>
        <taxon>Eukaryota</taxon>
        <taxon>Viridiplantae</taxon>
        <taxon>Streptophyta</taxon>
        <taxon>Embryophyta</taxon>
        <taxon>Tracheophyta</taxon>
        <taxon>Spermatophyta</taxon>
        <taxon>Magnoliopsida</taxon>
        <taxon>eudicotyledons</taxon>
        <taxon>Gunneridae</taxon>
        <taxon>Pentapetalae</taxon>
        <taxon>rosids</taxon>
        <taxon>fabids</taxon>
        <taxon>Malpighiales</taxon>
        <taxon>Salicaceae</taxon>
        <taxon>Saliceae</taxon>
        <taxon>Salix</taxon>
    </lineage>
</organism>
<dbReference type="PANTHER" id="PTHR23155:SF1205">
    <property type="entry name" value="DISEASE RESISTANCE PROTEIN RPM1"/>
    <property type="match status" value="1"/>
</dbReference>
<keyword evidence="3" id="KW-0547">Nucleotide-binding</keyword>
<dbReference type="Gene3D" id="3.40.50.300">
    <property type="entry name" value="P-loop containing nucleotide triphosphate hydrolases"/>
    <property type="match status" value="2"/>
</dbReference>
<dbReference type="GO" id="GO:0043531">
    <property type="term" value="F:ADP binding"/>
    <property type="evidence" value="ECO:0007669"/>
    <property type="project" value="InterPro"/>
</dbReference>
<evidence type="ECO:0000313" key="10">
    <source>
        <dbReference type="Proteomes" id="UP000657918"/>
    </source>
</evidence>
<dbReference type="PRINTS" id="PR00364">
    <property type="entry name" value="DISEASERSIST"/>
</dbReference>
<reference evidence="9 10" key="1">
    <citation type="submission" date="2020-10" db="EMBL/GenBank/DDBJ databases">
        <title>Plant Genome Project.</title>
        <authorList>
            <person name="Zhang R.-G."/>
        </authorList>
    </citation>
    <scope>NUCLEOTIDE SEQUENCE [LARGE SCALE GENOMIC DNA]</scope>
    <source>
        <strain evidence="9">FAFU-HL-1</strain>
        <tissue evidence="9">Leaf</tissue>
    </source>
</reference>
<dbReference type="CDD" id="cd14798">
    <property type="entry name" value="RX-CC_like"/>
    <property type="match status" value="2"/>
</dbReference>
<dbReference type="InterPro" id="IPR038005">
    <property type="entry name" value="RX-like_CC"/>
</dbReference>
<keyword evidence="10" id="KW-1185">Reference proteome</keyword>
<dbReference type="Gene3D" id="1.20.5.4130">
    <property type="match status" value="2"/>
</dbReference>
<dbReference type="InterPro" id="IPR044974">
    <property type="entry name" value="Disease_R_plants"/>
</dbReference>
<dbReference type="Gene3D" id="3.80.10.10">
    <property type="entry name" value="Ribonuclease Inhibitor"/>
    <property type="match status" value="4"/>
</dbReference>
<evidence type="ECO:0000259" key="6">
    <source>
        <dbReference type="Pfam" id="PF18052"/>
    </source>
</evidence>
<sequence>MTEGLVTFLLTKLADFIQEEERLLTGVKEEAGYIRDELEFMLVFLRAADAMEENDDGLKVLVQKVRDVAYDMEDILDLFRLRLTRDHGDTFCSFVQTIANSIVTLKARHQIASKIRALKSRVINISEAHRRYLLRNNITEPSSSSTLAPRVARPGNIDEEANIVGIEKPKKHLIGWLVRGRSEREVISVVGMGGSGKTTLVRKVYHDADVKKHFESRVWITLSQSFNEEDLLRDIIKQLFRVLHKTTAPQGVDSNMGNDKLKKKIIKFLRQRKYLIVLDDVWSTDDWDSFEPVLPNNNRGSCILLTTRNSEVARTACIEFTDKVFQNNHCPTHLKNVSERILGRCEGLPLAIEAMSGVLATRDRSKIDEWEMVYSSLGAGFEDNDRMRKALRILSLSYYDLPYYLKSCLLYFSIFPGGIPIQRMRLIRLWIAEGFVKGREGMTLEEVAEDFLNELIKRSLVQVVEATSNGQVKTCRVHDLVRKILIDKAKEQEFVAIAEEQNMDWSGKVRRVSIHNAMPSMRRIHAASRLRSLLVFWGVDSFPEHHKFNSLSGRLRLLTVLDLEGTPLKEFPNKVVSLIFLKYLSLRNTMVSSIPSSISKLQNLESLDLKHAQVTELPLQKLRHLLVYRYETESDDQIRNKHGFKAPAQIGNIISLQKLCLLEADQGQKLMLELGRMIHLRRLGILKFRKEDGKDLCSSIDKLMNLRALSVTSITESEVIDLNYLSSPPQFLQRLYLTGRLERLPAWILSLDSLVKLVLKWSRLREDPLLFLQDLPNLMHLEFIQVYSGEALHFRHEGFRKLEVLGLNKLEQLKSITVQKGALPSLQKLVVQDCKLLQKVPSGIKHLARLKALEFFDMPYDFVKRLRPDGTEQRSARSFLRMPAVQFIKILQMLPFDMPYNFIRKIHPDGDGEDYHEGVVTFLLTKLGDFLVERRKQLAGVQGEAEYISDELEFMTAFLRLADAMEDSDPVLKCLVKKVRDAAYDTEDALDNFSLSLASDPGHGFFSCFRKISRSIKDARARRRIASKIQSIKSRVISISESHRRYCNKNNIMIQGSSSNSIPRLECQRDALLLEEADLVGIEKPKKQLIEWLLGGKSGREVISVVGMGGLGKSTLVGKVYDDSDVKKHFKFRAWITVSQSFKREDLLKDMIQQLFRVHRKPDPKGRKYLIVLDDVWHTSAWHVFQHALPNNTCGSRILVTTRNTEVASTSCMDSPDKVYPLNPLSQEESWTLFCKKIFQDNLCPPHLKNVSETILGRCEGLPLAIVAISGVLATKDKSKTDEWEMVHLSLGAGLEENDMLMSARKILSLSYNDLPYYLKSCLLYFSIFPVGNRIKRMRLIRLWIAEGFVKGKEGMTVEEVAQDYLNELMKRSLVQVVKATSDGRVKTCRVHDLLREIMITKAKDQDFVAIVKEEGTIWPEKARRGSMHNAMPRIQKRQDASRFRSLLTFWEEDCSYNSPVHNLFSGHLRLLHVLDLEGAPLKEFPSEVFSLFLLKYLSLRNTEVNFIPSTISKLKNLETLDLKHAQVSELPAEIRKLRKLCYLLVYRYEIDSDDRIPTKYGFKAPAHIGGLQSMQKLCFVEAHRGRNLMLELGRLKQLRRLGIVKLKKKHGKALCSSIERLTNLRALSLTSITESEIIDLDYLASPPQFLHRLYLAGRMEKFPDWISSLDSLVKLVLKWSKLSDDPLPSLQYLPNLVHLELVQVYNGEILCFQAKGFQRLKFLGLNKLERLRMIVVEQGAMPSLEKMIVQSCKSLRRVPSGIERLSTLKVLEFFNMPKELVMTLHPNGEDGDYLKVAHVPDVYSTYWNNGNWDIFSLLSAKLEDKHSAQLSPGLYKRNYTWK</sequence>
<dbReference type="Gene3D" id="1.10.8.430">
    <property type="entry name" value="Helical domain of apoptotic protease-activating factors"/>
    <property type="match status" value="2"/>
</dbReference>
<dbReference type="FunFam" id="3.40.50.300:FF:001091">
    <property type="entry name" value="Probable disease resistance protein At1g61300"/>
    <property type="match status" value="2"/>
</dbReference>
<dbReference type="InterPro" id="IPR055414">
    <property type="entry name" value="LRR_R13L4/SHOC2-like"/>
</dbReference>
<dbReference type="InterPro" id="IPR002182">
    <property type="entry name" value="NB-ARC"/>
</dbReference>
<dbReference type="SUPFAM" id="SSF52540">
    <property type="entry name" value="P-loop containing nucleoside triphosphate hydrolases"/>
    <property type="match status" value="2"/>
</dbReference>
<dbReference type="Proteomes" id="UP000657918">
    <property type="component" value="Unassembled WGS sequence"/>
</dbReference>
<feature type="domain" description="Disease resistance R13L4/SHOC-2-like LRR" evidence="8">
    <location>
        <begin position="548"/>
        <end position="854"/>
    </location>
</feature>
<evidence type="ECO:0000259" key="8">
    <source>
        <dbReference type="Pfam" id="PF23598"/>
    </source>
</evidence>
<dbReference type="InterPro" id="IPR058922">
    <property type="entry name" value="WHD_DRP"/>
</dbReference>
<keyword evidence="4" id="KW-0611">Plant defense</keyword>
<accession>A0A835NBN1</accession>
<dbReference type="OrthoDB" id="690341at2759"/>
<dbReference type="GO" id="GO:0098542">
    <property type="term" value="P:defense response to other organism"/>
    <property type="evidence" value="ECO:0007669"/>
    <property type="project" value="TreeGrafter"/>
</dbReference>
<evidence type="ECO:0000256" key="1">
    <source>
        <dbReference type="ARBA" id="ARBA00022614"/>
    </source>
</evidence>
<name>A0A835NBN1_9ROSI</name>
<dbReference type="InterPro" id="IPR041118">
    <property type="entry name" value="Rx_N"/>
</dbReference>
<dbReference type="InterPro" id="IPR042197">
    <property type="entry name" value="Apaf_helical"/>
</dbReference>
<feature type="domain" description="NB-ARC" evidence="5">
    <location>
        <begin position="167"/>
        <end position="318"/>
    </location>
</feature>
<dbReference type="Pfam" id="PF00931">
    <property type="entry name" value="NB-ARC"/>
    <property type="match status" value="2"/>
</dbReference>
<evidence type="ECO:0000259" key="5">
    <source>
        <dbReference type="Pfam" id="PF00931"/>
    </source>
</evidence>
<feature type="domain" description="Disease resistance protein winged helix" evidence="7">
    <location>
        <begin position="1328"/>
        <end position="1398"/>
    </location>
</feature>
<dbReference type="Pfam" id="PF23559">
    <property type="entry name" value="WHD_DRP"/>
    <property type="match status" value="2"/>
</dbReference>
<dbReference type="Pfam" id="PF18052">
    <property type="entry name" value="Rx_N"/>
    <property type="match status" value="2"/>
</dbReference>
<proteinExistence type="predicted"/>
<dbReference type="InterPro" id="IPR003591">
    <property type="entry name" value="Leu-rich_rpt_typical-subtyp"/>
</dbReference>
<feature type="domain" description="Disease resistance N-terminal" evidence="6">
    <location>
        <begin position="6"/>
        <end position="88"/>
    </location>
</feature>
<comment type="caution">
    <text evidence="9">The sequence shown here is derived from an EMBL/GenBank/DDBJ whole genome shotgun (WGS) entry which is preliminary data.</text>
</comment>
<evidence type="ECO:0000256" key="4">
    <source>
        <dbReference type="ARBA" id="ARBA00022821"/>
    </source>
</evidence>
<keyword evidence="1" id="KW-0433">Leucine-rich repeat</keyword>
<dbReference type="InterPro" id="IPR027417">
    <property type="entry name" value="P-loop_NTPase"/>
</dbReference>
<feature type="domain" description="Disease resistance protein winged helix" evidence="7">
    <location>
        <begin position="414"/>
        <end position="483"/>
    </location>
</feature>
<feature type="domain" description="Disease resistance R13L4/SHOC-2-like LRR" evidence="8">
    <location>
        <begin position="1468"/>
        <end position="1772"/>
    </location>
</feature>
<dbReference type="Gene3D" id="1.10.10.10">
    <property type="entry name" value="Winged helix-like DNA-binding domain superfamily/Winged helix DNA-binding domain"/>
    <property type="match status" value="2"/>
</dbReference>
<dbReference type="InterPro" id="IPR032675">
    <property type="entry name" value="LRR_dom_sf"/>
</dbReference>
<keyword evidence="2" id="KW-0677">Repeat</keyword>
<protein>
    <submittedName>
        <fullName evidence="9">Uncharacterized protein</fullName>
    </submittedName>
</protein>
<evidence type="ECO:0000259" key="7">
    <source>
        <dbReference type="Pfam" id="PF23559"/>
    </source>
</evidence>
<feature type="domain" description="Disease resistance N-terminal" evidence="6">
    <location>
        <begin position="919"/>
        <end position="1005"/>
    </location>
</feature>
<dbReference type="SUPFAM" id="SSF52058">
    <property type="entry name" value="L domain-like"/>
    <property type="match status" value="2"/>
</dbReference>
<dbReference type="InterPro" id="IPR036388">
    <property type="entry name" value="WH-like_DNA-bd_sf"/>
</dbReference>
<evidence type="ECO:0000256" key="2">
    <source>
        <dbReference type="ARBA" id="ARBA00022737"/>
    </source>
</evidence>
<dbReference type="SMART" id="SM00369">
    <property type="entry name" value="LRR_TYP"/>
    <property type="match status" value="4"/>
</dbReference>
<feature type="domain" description="NB-ARC" evidence="5">
    <location>
        <begin position="1083"/>
        <end position="1243"/>
    </location>
</feature>
<gene>
    <name evidence="9" type="ORF">SADUNF_Sadunf01G0109100</name>
</gene>